<dbReference type="InterPro" id="IPR005672">
    <property type="entry name" value="Phosphate_PstA"/>
</dbReference>
<feature type="transmembrane region" description="Helical" evidence="8">
    <location>
        <begin position="62"/>
        <end position="82"/>
    </location>
</feature>
<feature type="transmembrane region" description="Helical" evidence="8">
    <location>
        <begin position="540"/>
        <end position="562"/>
    </location>
</feature>
<feature type="transmembrane region" description="Helical" evidence="8">
    <location>
        <begin position="393"/>
        <end position="415"/>
    </location>
</feature>
<keyword evidence="3" id="KW-0813">Transport</keyword>
<comment type="subcellular location">
    <subcellularLocation>
        <location evidence="1 8">Cell membrane</location>
        <topology evidence="1 8">Multi-pass membrane protein</topology>
    </subcellularLocation>
</comment>
<dbReference type="KEGG" id="nay:HYG81_04865"/>
<feature type="transmembrane region" description="Helical" evidence="8">
    <location>
        <begin position="239"/>
        <end position="257"/>
    </location>
</feature>
<feature type="domain" description="ABC transmembrane type-1" evidence="9">
    <location>
        <begin position="347"/>
        <end position="559"/>
    </location>
</feature>
<dbReference type="InterPro" id="IPR000515">
    <property type="entry name" value="MetI-like"/>
</dbReference>
<feature type="transmembrane region" description="Helical" evidence="8">
    <location>
        <begin position="122"/>
        <end position="139"/>
    </location>
</feature>
<dbReference type="GO" id="GO:0005886">
    <property type="term" value="C:plasma membrane"/>
    <property type="evidence" value="ECO:0007669"/>
    <property type="project" value="UniProtKB-SubCell"/>
</dbReference>
<feature type="transmembrane region" description="Helical" evidence="8">
    <location>
        <begin position="295"/>
        <end position="323"/>
    </location>
</feature>
<keyword evidence="5 8" id="KW-0812">Transmembrane</keyword>
<feature type="transmembrane region" description="Helical" evidence="8">
    <location>
        <begin position="94"/>
        <end position="116"/>
    </location>
</feature>
<evidence type="ECO:0000256" key="8">
    <source>
        <dbReference type="RuleBase" id="RU363043"/>
    </source>
</evidence>
<proteinExistence type="inferred from homology"/>
<dbReference type="Pfam" id="PF00528">
    <property type="entry name" value="BPD_transp_1"/>
    <property type="match status" value="1"/>
</dbReference>
<dbReference type="OrthoDB" id="11402at2157"/>
<protein>
    <recommendedName>
        <fullName evidence="8">Phosphate transport system permease protein PstA</fullName>
    </recommendedName>
</protein>
<evidence type="ECO:0000256" key="2">
    <source>
        <dbReference type="ARBA" id="ARBA00007069"/>
    </source>
</evidence>
<feature type="transmembrane region" description="Helical" evidence="8">
    <location>
        <begin position="151"/>
        <end position="170"/>
    </location>
</feature>
<dbReference type="PROSITE" id="PS50928">
    <property type="entry name" value="ABC_TM1"/>
    <property type="match status" value="1"/>
</dbReference>
<evidence type="ECO:0000313" key="11">
    <source>
        <dbReference type="Proteomes" id="UP000510869"/>
    </source>
</evidence>
<name>A0A7D6GRZ2_9EURY</name>
<feature type="transmembrane region" description="Helical" evidence="8">
    <location>
        <begin position="343"/>
        <end position="372"/>
    </location>
</feature>
<dbReference type="AlphaFoldDB" id="A0A7D6GRZ2"/>
<dbReference type="RefSeq" id="WP_180842113.1">
    <property type="nucleotide sequence ID" value="NZ_CP059154.1"/>
</dbReference>
<dbReference type="GO" id="GO:0005315">
    <property type="term" value="F:phosphate transmembrane transporter activity"/>
    <property type="evidence" value="ECO:0007669"/>
    <property type="project" value="InterPro"/>
</dbReference>
<keyword evidence="6 8" id="KW-1133">Transmembrane helix</keyword>
<dbReference type="EMBL" id="CP059154">
    <property type="protein sequence ID" value="QLK26942.1"/>
    <property type="molecule type" value="Genomic_DNA"/>
</dbReference>
<feature type="transmembrane region" description="Helical" evidence="8">
    <location>
        <begin position="263"/>
        <end position="283"/>
    </location>
</feature>
<dbReference type="SUPFAM" id="SSF161098">
    <property type="entry name" value="MetI-like"/>
    <property type="match status" value="1"/>
</dbReference>
<feature type="transmembrane region" description="Helical" evidence="8">
    <location>
        <begin position="28"/>
        <end position="50"/>
    </location>
</feature>
<dbReference type="InterPro" id="IPR035906">
    <property type="entry name" value="MetI-like_sf"/>
</dbReference>
<evidence type="ECO:0000256" key="5">
    <source>
        <dbReference type="ARBA" id="ARBA00022692"/>
    </source>
</evidence>
<evidence type="ECO:0000256" key="1">
    <source>
        <dbReference type="ARBA" id="ARBA00004651"/>
    </source>
</evidence>
<dbReference type="Proteomes" id="UP000510869">
    <property type="component" value="Chromosome"/>
</dbReference>
<evidence type="ECO:0000256" key="6">
    <source>
        <dbReference type="ARBA" id="ARBA00022989"/>
    </source>
</evidence>
<accession>A0A7D6GRZ2</accession>
<dbReference type="PANTHER" id="PTHR43470:SF5">
    <property type="entry name" value="PHOSPHATE TRANSPORT SYSTEM PERMEASE PROTEIN PSTA"/>
    <property type="match status" value="1"/>
</dbReference>
<evidence type="ECO:0000256" key="7">
    <source>
        <dbReference type="ARBA" id="ARBA00023136"/>
    </source>
</evidence>
<reference evidence="10 11" key="1">
    <citation type="submission" date="2020-07" db="EMBL/GenBank/DDBJ databases">
        <title>Natrinema (YPL30) sp. nov. and Haloterrigena xxxxxx (YPL8) sp. nov., isolated from a salt mine.</title>
        <authorList>
            <person name="Cui H."/>
        </authorList>
    </citation>
    <scope>NUCLEOTIDE SEQUENCE [LARGE SCALE GENOMIC DNA]</scope>
    <source>
        <strain evidence="10 11">YPL13</strain>
    </source>
</reference>
<keyword evidence="11" id="KW-1185">Reference proteome</keyword>
<organism evidence="10 11">
    <name type="scientific">Natrinema zhouii</name>
    <dbReference type="NCBI Taxonomy" id="1710539"/>
    <lineage>
        <taxon>Archaea</taxon>
        <taxon>Methanobacteriati</taxon>
        <taxon>Methanobacteriota</taxon>
        <taxon>Stenosarchaea group</taxon>
        <taxon>Halobacteria</taxon>
        <taxon>Halobacteriales</taxon>
        <taxon>Natrialbaceae</taxon>
        <taxon>Natrinema</taxon>
    </lineage>
</organism>
<feature type="transmembrane region" description="Helical" evidence="8">
    <location>
        <begin position="498"/>
        <end position="520"/>
    </location>
</feature>
<feature type="transmembrane region" description="Helical" evidence="8">
    <location>
        <begin position="206"/>
        <end position="227"/>
    </location>
</feature>
<dbReference type="CDD" id="cd06261">
    <property type="entry name" value="TM_PBP2"/>
    <property type="match status" value="1"/>
</dbReference>
<sequence length="570" mass="59910">MATAGDSVGAWFGADGQINQLRGRLFKAVCLGATLLTLFLVFVFLVYVANDAIQPLTADPRWWVTVVATIPVPALALAAYYYRYDPAAGEVAYTALGLPIVTSLLAGGITIFFNHILTPYEWFALVVSVAVAVGVLSVHNQIRDAGAIERSLVVAVVPLLALVGIPGIGVDVPIKTPFFGRELFRLSVSIPDLVPGLRELILSLPVLPMASVSLLLTFVVPIAAVVAWHVRDVRGTDRAGLLAGGATVVVAALGLIVEPLAGFSAVSWLILTTVVGVPVGLYVDRVRRRGTGVSGLAFPVVIVAGIAVGAIIVEVAGFGAPNVWTNWGFLTDAHSRTPREAGIYPALVGSIMMIIVVGIAAFPLGVGAAIYLEEYAPNDGVLGSVVDLIEINIANLAGVPSVVYGLLGLALFVKIGSLRPGIVIVGGLTIALLILPIVIVSAQEAIRSVPDSQRQAAYGMGATRWQTVRTIVLPRAMPGILTGMILALGRAIGETAPLLMVGVAAVVRIPPTSFFGLFSAMPRQLFAWARLAKPDFYHGVLAAGVLVLLVVLLMMNGTAILLRNKYQRQE</sequence>
<keyword evidence="7 8" id="KW-0472">Membrane</keyword>
<dbReference type="Gene3D" id="1.10.3720.10">
    <property type="entry name" value="MetI-like"/>
    <property type="match status" value="1"/>
</dbReference>
<dbReference type="NCBIfam" id="TIGR00974">
    <property type="entry name" value="3a0107s02c"/>
    <property type="match status" value="1"/>
</dbReference>
<evidence type="ECO:0000313" key="10">
    <source>
        <dbReference type="EMBL" id="QLK26942.1"/>
    </source>
</evidence>
<evidence type="ECO:0000256" key="4">
    <source>
        <dbReference type="ARBA" id="ARBA00022475"/>
    </source>
</evidence>
<dbReference type="GO" id="GO:0035435">
    <property type="term" value="P:phosphate ion transmembrane transport"/>
    <property type="evidence" value="ECO:0007669"/>
    <property type="project" value="InterPro"/>
</dbReference>
<feature type="transmembrane region" description="Helical" evidence="8">
    <location>
        <begin position="421"/>
        <end position="442"/>
    </location>
</feature>
<comment type="similarity">
    <text evidence="2 8">Belongs to the binding-protein-dependent transport system permease family. CysTW subfamily.</text>
</comment>
<gene>
    <name evidence="10" type="primary">pstA</name>
    <name evidence="10" type="ORF">HYG81_04865</name>
</gene>
<dbReference type="PANTHER" id="PTHR43470">
    <property type="entry name" value="PHOSPHATE TRANSPORT SYSTEM PERMEASE PROTEIN PSTA-RELATED"/>
    <property type="match status" value="1"/>
</dbReference>
<evidence type="ECO:0000256" key="3">
    <source>
        <dbReference type="ARBA" id="ARBA00022448"/>
    </source>
</evidence>
<dbReference type="GeneID" id="56142512"/>
<keyword evidence="4 8" id="KW-1003">Cell membrane</keyword>
<evidence type="ECO:0000259" key="9">
    <source>
        <dbReference type="PROSITE" id="PS50928"/>
    </source>
</evidence>
<comment type="caution">
    <text evidence="8">Lacks conserved residue(s) required for the propagation of feature annotation.</text>
</comment>